<dbReference type="InterPro" id="IPR007219">
    <property type="entry name" value="XnlR_reg_dom"/>
</dbReference>
<dbReference type="Gene3D" id="4.10.240.10">
    <property type="entry name" value="Zn(2)-C6 fungal-type DNA-binding domain"/>
    <property type="match status" value="1"/>
</dbReference>
<proteinExistence type="predicted"/>
<dbReference type="PROSITE" id="PS00463">
    <property type="entry name" value="ZN2_CY6_FUNGAL_1"/>
    <property type="match status" value="1"/>
</dbReference>
<evidence type="ECO:0000256" key="3">
    <source>
        <dbReference type="ARBA" id="ARBA00022692"/>
    </source>
</evidence>
<feature type="region of interest" description="Disordered" evidence="8">
    <location>
        <begin position="553"/>
        <end position="586"/>
    </location>
</feature>
<evidence type="ECO:0000313" key="13">
    <source>
        <dbReference type="Proteomes" id="UP000256328"/>
    </source>
</evidence>
<dbReference type="EMBL" id="PDLN01000008">
    <property type="protein sequence ID" value="RDW77853.1"/>
    <property type="molecule type" value="Genomic_DNA"/>
</dbReference>
<dbReference type="Pfam" id="PF00172">
    <property type="entry name" value="Zn_clus"/>
    <property type="match status" value="1"/>
</dbReference>
<feature type="transmembrane region" description="Helical" evidence="9">
    <location>
        <begin position="111"/>
        <end position="130"/>
    </location>
</feature>
<dbReference type="InterPro" id="IPR036864">
    <property type="entry name" value="Zn2-C6_fun-type_DNA-bd_sf"/>
</dbReference>
<dbReference type="GO" id="GO:0003677">
    <property type="term" value="F:DNA binding"/>
    <property type="evidence" value="ECO:0007669"/>
    <property type="project" value="InterPro"/>
</dbReference>
<dbReference type="InterPro" id="IPR020846">
    <property type="entry name" value="MFS_dom"/>
</dbReference>
<dbReference type="SMART" id="SM00906">
    <property type="entry name" value="Fungal_trans"/>
    <property type="match status" value="1"/>
</dbReference>
<organism evidence="12 13">
    <name type="scientific">Coleophoma crateriformis</name>
    <dbReference type="NCBI Taxonomy" id="565419"/>
    <lineage>
        <taxon>Eukaryota</taxon>
        <taxon>Fungi</taxon>
        <taxon>Dikarya</taxon>
        <taxon>Ascomycota</taxon>
        <taxon>Pezizomycotina</taxon>
        <taxon>Leotiomycetes</taxon>
        <taxon>Helotiales</taxon>
        <taxon>Dermateaceae</taxon>
        <taxon>Coleophoma</taxon>
    </lineage>
</organism>
<dbReference type="GO" id="GO:0000981">
    <property type="term" value="F:DNA-binding transcription factor activity, RNA polymerase II-specific"/>
    <property type="evidence" value="ECO:0007669"/>
    <property type="project" value="InterPro"/>
</dbReference>
<dbReference type="CDD" id="cd00067">
    <property type="entry name" value="GAL4"/>
    <property type="match status" value="1"/>
</dbReference>
<dbReference type="GO" id="GO:0006351">
    <property type="term" value="P:DNA-templated transcription"/>
    <property type="evidence" value="ECO:0007669"/>
    <property type="project" value="InterPro"/>
</dbReference>
<dbReference type="OrthoDB" id="3990906at2759"/>
<feature type="region of interest" description="Disordered" evidence="8">
    <location>
        <begin position="731"/>
        <end position="785"/>
    </location>
</feature>
<protein>
    <recommendedName>
        <fullName evidence="14">Zn(2)-C6 fungal-type domain-containing protein</fullName>
    </recommendedName>
</protein>
<dbReference type="InterPro" id="IPR001138">
    <property type="entry name" value="Zn2Cys6_DnaBD"/>
</dbReference>
<dbReference type="Pfam" id="PF07690">
    <property type="entry name" value="MFS_1"/>
    <property type="match status" value="1"/>
</dbReference>
<dbReference type="Proteomes" id="UP000256328">
    <property type="component" value="Unassembled WGS sequence"/>
</dbReference>
<dbReference type="SUPFAM" id="SSF103473">
    <property type="entry name" value="MFS general substrate transporter"/>
    <property type="match status" value="1"/>
</dbReference>
<feature type="transmembrane region" description="Helical" evidence="9">
    <location>
        <begin position="307"/>
        <end position="327"/>
    </location>
</feature>
<dbReference type="SMART" id="SM00066">
    <property type="entry name" value="GAL4"/>
    <property type="match status" value="1"/>
</dbReference>
<evidence type="ECO:0008006" key="14">
    <source>
        <dbReference type="Google" id="ProtNLM"/>
    </source>
</evidence>
<keyword evidence="4" id="KW-0479">Metal-binding</keyword>
<dbReference type="CDD" id="cd17327">
    <property type="entry name" value="MFS_FEN2_like"/>
    <property type="match status" value="1"/>
</dbReference>
<feature type="transmembrane region" description="Helical" evidence="9">
    <location>
        <begin position="37"/>
        <end position="56"/>
    </location>
</feature>
<dbReference type="Pfam" id="PF04082">
    <property type="entry name" value="Fungal_trans"/>
    <property type="match status" value="1"/>
</dbReference>
<keyword evidence="5 9" id="KW-1133">Transmembrane helix</keyword>
<evidence type="ECO:0000256" key="4">
    <source>
        <dbReference type="ARBA" id="ARBA00022723"/>
    </source>
</evidence>
<dbReference type="PROSITE" id="PS50850">
    <property type="entry name" value="MFS"/>
    <property type="match status" value="1"/>
</dbReference>
<dbReference type="PROSITE" id="PS50048">
    <property type="entry name" value="ZN2_CY6_FUNGAL_2"/>
    <property type="match status" value="1"/>
</dbReference>
<dbReference type="InterPro" id="IPR011701">
    <property type="entry name" value="MFS"/>
</dbReference>
<feature type="transmembrane region" description="Helical" evidence="9">
    <location>
        <begin position="172"/>
        <end position="192"/>
    </location>
</feature>
<feature type="compositionally biased region" description="Basic and acidic residues" evidence="8">
    <location>
        <begin position="553"/>
        <end position="568"/>
    </location>
</feature>
<evidence type="ECO:0000256" key="1">
    <source>
        <dbReference type="ARBA" id="ARBA00004141"/>
    </source>
</evidence>
<dbReference type="InterPro" id="IPR036259">
    <property type="entry name" value="MFS_trans_sf"/>
</dbReference>
<reference evidence="12 13" key="1">
    <citation type="journal article" date="2018" name="IMA Fungus">
        <title>IMA Genome-F 9: Draft genome sequence of Annulohypoxylon stygium, Aspergillus mulundensis, Berkeleyomyces basicola (syn. Thielaviopsis basicola), Ceratocystis smalleyi, two Cercospora beticola strains, Coleophoma cylindrospora, Fusarium fracticaudum, Phialophora cf. hyalina, and Morchella septimelata.</title>
        <authorList>
            <person name="Wingfield B.D."/>
            <person name="Bills G.F."/>
            <person name="Dong Y."/>
            <person name="Huang W."/>
            <person name="Nel W.J."/>
            <person name="Swalarsk-Parry B.S."/>
            <person name="Vaghefi N."/>
            <person name="Wilken P.M."/>
            <person name="An Z."/>
            <person name="de Beer Z.W."/>
            <person name="De Vos L."/>
            <person name="Chen L."/>
            <person name="Duong T.A."/>
            <person name="Gao Y."/>
            <person name="Hammerbacher A."/>
            <person name="Kikkert J.R."/>
            <person name="Li Y."/>
            <person name="Li H."/>
            <person name="Li K."/>
            <person name="Li Q."/>
            <person name="Liu X."/>
            <person name="Ma X."/>
            <person name="Naidoo K."/>
            <person name="Pethybridge S.J."/>
            <person name="Sun J."/>
            <person name="Steenkamp E.T."/>
            <person name="van der Nest M.A."/>
            <person name="van Wyk S."/>
            <person name="Wingfield M.J."/>
            <person name="Xiong C."/>
            <person name="Yue Q."/>
            <person name="Zhang X."/>
        </authorList>
    </citation>
    <scope>NUCLEOTIDE SEQUENCE [LARGE SCALE GENOMIC DNA]</scope>
    <source>
        <strain evidence="12 13">BP5796</strain>
    </source>
</reference>
<comment type="subcellular location">
    <subcellularLocation>
        <location evidence="1">Membrane</location>
        <topology evidence="1">Multi-pass membrane protein</topology>
    </subcellularLocation>
</comment>
<dbReference type="PANTHER" id="PTHR43791:SF101">
    <property type="entry name" value="HIGH-AFFINITY NICOTINIC ACID TRANSPORTER"/>
    <property type="match status" value="1"/>
</dbReference>
<sequence length="1351" mass="150811">MGSPETVGNAPEMQAPFDKAESLDMDLYIDPVKERKMMLKFDVCAIGMLGLFYMMANLDRGNLGNANIAGMSKEIGLVGNQFGTAVTLLYATYVTVELPTAILLKIIGPRYLLAGCAFCWGVTTLGMGFIQNVAGLYTCRLLIGFFEAAIFPCIDVYIGMVYKKEERGTRSAVIFAFSSFSSAFGGLLAFGITQINGPNGFSGWRWLFIVEGVITLFIVPLYWFLFPNDARTAWFLTAEEKRMVHARYELDPHWGIDDEFSWGAITSVLIDPKFYAFFIFQFCCDVSLYAIQTFLPAIVKGLGYTSVTANLMTVPVYMLGLFWFLFVAYMSDRTKLRGVWIAGPLLLLIIGLAILIGVDKTSIRFFGCFVTILGIYPTVGLSIMWMSDNVGRHFKRASMVGMVLTIANTAGVVVGQIYRTEDSPRYIKGLEISLGLNVVAFVMVMALMGGMWWVNRKRAAAIQKGLAEGNPVPAQPEKGDYDPHFSCKNIEQGESITRPVLHEDYLASSRVAELFHAMHQEDALGSFWEDILPDCGSSRPPPLLESLETTKRNLHSDQRDQKRAHPQTDLRNVGRARDPYRRHPHSRQLRPIQTFNNLPSKHQLHSALFQRCQCMMEQSRSPSTSYSVEDDSQRRVRHIRRGGVACKRCHKNKTKCNGEAPCRNCLQARKPTECVYPVREKKIPVAESYLKTLEAENKALKRRRSSESQQLTARNESSLNQLLNNTIAQQTALPGPSDRHKQRHVSGQPGSTNSTTPDPQHDPGMGFFSDESSIQPRYSGEASSETFGGRLHQYINHGERRPPQRSYIYYKNPKLLRISSTECNLPNKNYAKLLVRAVLRFIGGDHHLLLRKSFLQKLEETYHLEVLDDPVWLCRLFTVLALGELYSAGITGGALKGPGVPGTGFFVKAMGFFQDLHEEPTVSYVETLLLLSFYCVALNRRNTAYTHAGLALRLSLTLGLHRRIPEDSGMSAPEREHQVRVWWTCYALDRIYSSKVGLPIMLRDEDIDVQMPSMDGLTAEEAEDFYPPELMTAQIKLARITGMVMSDLYKIPQPGRANTFVQSVQRILTSLRSWHETLPKVLRLDFSAMPIYPSRSVASLHLHFGNAVIQTTRPILFHLFRSCFAEASATTASGPVSSMTAALGESCIQAARTSNSILAQLWVDGCLAPYGYFDALSVFTSTMILMMSSTMKEDNSSDNDAVETAWSLLRSMRATGNLPASGYYDQLVELKIDLDSLQKRSKSPHASHPDTEERDGLKVLLAASSSVGQQQPSSSQYNRGVNMPSDSGTFGVGDAMGALDDPFLQDFLQQPYGNWNSESFDPSSGLPPAQFQFEWENANLFGNPGSFFQGI</sequence>
<evidence type="ECO:0000256" key="2">
    <source>
        <dbReference type="ARBA" id="ARBA00022448"/>
    </source>
</evidence>
<evidence type="ECO:0000256" key="6">
    <source>
        <dbReference type="ARBA" id="ARBA00023136"/>
    </source>
</evidence>
<keyword evidence="2" id="KW-0813">Transport</keyword>
<name>A0A3D8RUX6_9HELO</name>
<evidence type="ECO:0000256" key="5">
    <source>
        <dbReference type="ARBA" id="ARBA00022989"/>
    </source>
</evidence>
<dbReference type="FunFam" id="1.20.1250.20:FF:000018">
    <property type="entry name" value="MFS transporter permease"/>
    <property type="match status" value="1"/>
</dbReference>
<feature type="compositionally biased region" description="Polar residues" evidence="8">
    <location>
        <begin position="770"/>
        <end position="785"/>
    </location>
</feature>
<feature type="transmembrane region" description="Helical" evidence="9">
    <location>
        <begin position="364"/>
        <end position="385"/>
    </location>
</feature>
<dbReference type="GO" id="GO:0022857">
    <property type="term" value="F:transmembrane transporter activity"/>
    <property type="evidence" value="ECO:0007669"/>
    <property type="project" value="InterPro"/>
</dbReference>
<evidence type="ECO:0000259" key="10">
    <source>
        <dbReference type="PROSITE" id="PS50048"/>
    </source>
</evidence>
<dbReference type="GO" id="GO:0008270">
    <property type="term" value="F:zinc ion binding"/>
    <property type="evidence" value="ECO:0007669"/>
    <property type="project" value="InterPro"/>
</dbReference>
<feature type="domain" description="Major facilitator superfamily (MFS) profile" evidence="11">
    <location>
        <begin position="45"/>
        <end position="458"/>
    </location>
</feature>
<dbReference type="SUPFAM" id="SSF57701">
    <property type="entry name" value="Zn2/Cys6 DNA-binding domain"/>
    <property type="match status" value="1"/>
</dbReference>
<accession>A0A3D8RUX6</accession>
<dbReference type="CDD" id="cd12148">
    <property type="entry name" value="fungal_TF_MHR"/>
    <property type="match status" value="1"/>
</dbReference>
<feature type="compositionally biased region" description="Polar residues" evidence="8">
    <location>
        <begin position="748"/>
        <end position="758"/>
    </location>
</feature>
<evidence type="ECO:0000256" key="7">
    <source>
        <dbReference type="ARBA" id="ARBA00023242"/>
    </source>
</evidence>
<keyword evidence="13" id="KW-1185">Reference proteome</keyword>
<dbReference type="Gene3D" id="1.20.1250.20">
    <property type="entry name" value="MFS general substrate transporter like domains"/>
    <property type="match status" value="2"/>
</dbReference>
<keyword evidence="7" id="KW-0539">Nucleus</keyword>
<keyword evidence="3 9" id="KW-0812">Transmembrane</keyword>
<keyword evidence="6 9" id="KW-0472">Membrane</keyword>
<feature type="transmembrane region" description="Helical" evidence="9">
    <location>
        <begin position="82"/>
        <end position="104"/>
    </location>
</feature>
<feature type="transmembrane region" description="Helical" evidence="9">
    <location>
        <begin position="204"/>
        <end position="225"/>
    </location>
</feature>
<feature type="transmembrane region" description="Helical" evidence="9">
    <location>
        <begin position="142"/>
        <end position="160"/>
    </location>
</feature>
<feature type="transmembrane region" description="Helical" evidence="9">
    <location>
        <begin position="339"/>
        <end position="358"/>
    </location>
</feature>
<evidence type="ECO:0000256" key="9">
    <source>
        <dbReference type="SAM" id="Phobius"/>
    </source>
</evidence>
<evidence type="ECO:0000313" key="12">
    <source>
        <dbReference type="EMBL" id="RDW77853.1"/>
    </source>
</evidence>
<evidence type="ECO:0000259" key="11">
    <source>
        <dbReference type="PROSITE" id="PS50850"/>
    </source>
</evidence>
<evidence type="ECO:0000256" key="8">
    <source>
        <dbReference type="SAM" id="MobiDB-lite"/>
    </source>
</evidence>
<gene>
    <name evidence="12" type="ORF">BP5796_05705</name>
</gene>
<comment type="caution">
    <text evidence="12">The sequence shown here is derived from an EMBL/GenBank/DDBJ whole genome shotgun (WGS) entry which is preliminary data.</text>
</comment>
<dbReference type="GO" id="GO:0016020">
    <property type="term" value="C:membrane"/>
    <property type="evidence" value="ECO:0007669"/>
    <property type="project" value="UniProtKB-SubCell"/>
</dbReference>
<dbReference type="FunFam" id="1.20.1250.20:FF:000013">
    <property type="entry name" value="MFS general substrate transporter"/>
    <property type="match status" value="1"/>
</dbReference>
<feature type="transmembrane region" description="Helical" evidence="9">
    <location>
        <begin position="397"/>
        <end position="418"/>
    </location>
</feature>
<feature type="domain" description="Zn(2)-C6 fungal-type" evidence="10">
    <location>
        <begin position="645"/>
        <end position="676"/>
    </location>
</feature>
<feature type="transmembrane region" description="Helical" evidence="9">
    <location>
        <begin position="430"/>
        <end position="454"/>
    </location>
</feature>
<dbReference type="PANTHER" id="PTHR43791">
    <property type="entry name" value="PERMEASE-RELATED"/>
    <property type="match status" value="1"/>
</dbReference>